<proteinExistence type="predicted"/>
<protein>
    <submittedName>
        <fullName evidence="2">DUF6550 family protein</fullName>
    </submittedName>
</protein>
<sequence length="207" mass="21922">MKKKSLLLVSGIVIVVALGGWTIWNGVSQQNGDEIQPDPVVTPATSTTPAVKAPEISTSPVTPSEHPGVNSEHPNSSSAPAVASETKPQPQLTPSETPVLQPEKEKKHVEVPLTKPEKTTQPTEPPKPKVKEPEKEQSPAAPPEYEEKETQPNKETATTPKAGAKNSKGQVYVPGFGWVEDQGGGTQETVVGKEGDELTGNKVGTMD</sequence>
<dbReference type="Proteomes" id="UP001597211">
    <property type="component" value="Unassembled WGS sequence"/>
</dbReference>
<evidence type="ECO:0000313" key="2">
    <source>
        <dbReference type="EMBL" id="MFD1180883.1"/>
    </source>
</evidence>
<evidence type="ECO:0000256" key="1">
    <source>
        <dbReference type="SAM" id="MobiDB-lite"/>
    </source>
</evidence>
<feature type="compositionally biased region" description="Basic and acidic residues" evidence="1">
    <location>
        <begin position="126"/>
        <end position="137"/>
    </location>
</feature>
<comment type="caution">
    <text evidence="2">The sequence shown here is derived from an EMBL/GenBank/DDBJ whole genome shotgun (WGS) entry which is preliminary data.</text>
</comment>
<dbReference type="RefSeq" id="WP_240267686.1">
    <property type="nucleotide sequence ID" value="NZ_JAKSXN010000003.1"/>
</dbReference>
<evidence type="ECO:0000313" key="3">
    <source>
        <dbReference type="Proteomes" id="UP001597211"/>
    </source>
</evidence>
<accession>A0ABW3S7U2</accession>
<dbReference type="Pfam" id="PF20187">
    <property type="entry name" value="DUF6550"/>
    <property type="match status" value="1"/>
</dbReference>
<gene>
    <name evidence="2" type="ORF">ACFQ2Z_05890</name>
</gene>
<feature type="compositionally biased region" description="Basic and acidic residues" evidence="1">
    <location>
        <begin position="102"/>
        <end position="118"/>
    </location>
</feature>
<name>A0ABW3S7U2_9BACL</name>
<dbReference type="EMBL" id="JBHTKZ010000006">
    <property type="protein sequence ID" value="MFD1180883.1"/>
    <property type="molecule type" value="Genomic_DNA"/>
</dbReference>
<feature type="region of interest" description="Disordered" evidence="1">
    <location>
        <begin position="34"/>
        <end position="207"/>
    </location>
</feature>
<dbReference type="InterPro" id="IPR046680">
    <property type="entry name" value="DUF6550"/>
</dbReference>
<feature type="compositionally biased region" description="Low complexity" evidence="1">
    <location>
        <begin position="39"/>
        <end position="54"/>
    </location>
</feature>
<keyword evidence="3" id="KW-1185">Reference proteome</keyword>
<reference evidence="3" key="1">
    <citation type="journal article" date="2019" name="Int. J. Syst. Evol. Microbiol.">
        <title>The Global Catalogue of Microorganisms (GCM) 10K type strain sequencing project: providing services to taxonomists for standard genome sequencing and annotation.</title>
        <authorList>
            <consortium name="The Broad Institute Genomics Platform"/>
            <consortium name="The Broad Institute Genome Sequencing Center for Infectious Disease"/>
            <person name="Wu L."/>
            <person name="Ma J."/>
        </authorList>
    </citation>
    <scope>NUCLEOTIDE SEQUENCE [LARGE SCALE GENOMIC DNA]</scope>
    <source>
        <strain evidence="3">CCUG 48216</strain>
    </source>
</reference>
<organism evidence="2 3">
    <name type="scientific">Paenibacillus timonensis</name>
    <dbReference type="NCBI Taxonomy" id="225915"/>
    <lineage>
        <taxon>Bacteria</taxon>
        <taxon>Bacillati</taxon>
        <taxon>Bacillota</taxon>
        <taxon>Bacilli</taxon>
        <taxon>Bacillales</taxon>
        <taxon>Paenibacillaceae</taxon>
        <taxon>Paenibacillus</taxon>
    </lineage>
</organism>
<feature type="compositionally biased region" description="Polar residues" evidence="1">
    <location>
        <begin position="86"/>
        <end position="98"/>
    </location>
</feature>